<dbReference type="OrthoDB" id="614750at2"/>
<dbReference type="CDD" id="cd04818">
    <property type="entry name" value="PA_subtilisin_1"/>
    <property type="match status" value="1"/>
</dbReference>
<feature type="domain" description="PA" evidence="13">
    <location>
        <begin position="520"/>
        <end position="604"/>
    </location>
</feature>
<dbReference type="InterPro" id="IPR046450">
    <property type="entry name" value="PA_dom_sf"/>
</dbReference>
<dbReference type="InterPro" id="IPR013783">
    <property type="entry name" value="Ig-like_fold"/>
</dbReference>
<proteinExistence type="inferred from homology"/>
<name>A0A2A5JKI2_PSEO7</name>
<evidence type="ECO:0000256" key="7">
    <source>
        <dbReference type="ARBA" id="ARBA00022729"/>
    </source>
</evidence>
<evidence type="ECO:0000256" key="2">
    <source>
        <dbReference type="ARBA" id="ARBA00004613"/>
    </source>
</evidence>
<keyword evidence="10" id="KW-0482">Metalloprotease</keyword>
<dbReference type="EMBL" id="NKHF01000101">
    <property type="protein sequence ID" value="PCK29859.1"/>
    <property type="molecule type" value="Genomic_DNA"/>
</dbReference>
<evidence type="ECO:0000256" key="3">
    <source>
        <dbReference type="ARBA" id="ARBA00006006"/>
    </source>
</evidence>
<dbReference type="GO" id="GO:0006508">
    <property type="term" value="P:proteolysis"/>
    <property type="evidence" value="ECO:0007669"/>
    <property type="project" value="UniProtKB-KW"/>
</dbReference>
<sequence>MKNQFKPSFLYASIVFAMGTTGTVNATTALQFTGQVNNNSFFTTASSELALSKLPTASGMKSHYDSQLAKATFVWAPESIKHPNFSNIAKEDRVEHAANYYLNSLTGFNVTKQAISSDAELKDLHQGKRGTKIAKYQQTIDGIEVFNRQYNVIMDKEFNLVAGSGYFSAKSKLNRADLSTTYFATPKDAVLNASSDLGISANQINLYQEKTEGKYTSFEVQFGSNFKAGFKPRSKKVYFDTGSELVAANYVEIEVFKENSVEADTWAYVIDSRGKILHKHSLIAHDSEFTYRVYANEDGYPMEGPHGNVIPKLDEGPDKTEILPAPLVTLSSFSKLSTGDAWLSEDATITKGNNVFAYADVVAPDGFTEGDFTAEITSAKTFDYVLDNNQSPNSTQNRKAAIVNLFYMNNFLHDFFYDYGFDEKAGNAQMSNYGRGGEENDPLHVQAQDHSGLNNANMSTPADGRSPRMQQYLWNSKDAKLGIDFGITLDPEGNKLLLESTQIAGFGARQFDVTEVVARVDDGEGTSTDGCQTTVNAAEISGKIALIDRGGCSFTDKVKFVQEAGAIGAIVVNNNDDGTPAPMGGEDDSVSLPSMGLSFADGHLIYDMLEQSETVTVNMSNAYLLKDSTFDNGIIAHEWGHYISNRLVGNSSGLTNFQGRAMGEGWGDFHSLMFLALESDLQIAGNDKFQIPYATGTFVEDFTRGIRRAPYTTDMSINPLTFKHIESGATPNNLPPTSVASPHAPGEIWAVVLWEVYVALINKHGFQEAQDRMAVYLIEGYKATPIEPTYTEARDAILSSIYASDQQDFDLALAAFAKRGMGLGAVSPERSDDENRGVVESYSTEIKGASLISTAINTSFTDETAGYCSNDNVLDINETAALKVSVKNAGNEPLNNVKAKIEVTSDHDVELENDGVFIFDTISPLSTVESAYIKATLKSAGIADTLTYKVTFPELADDEVLGSPELTATLKVNYDFELEALDGYSATADMENLTSLADFKESVMFGGTEAVGTVGFDTSVTNLFAANNPGIDFGESTLFLKNNSFQSDVAAQTLPFEVGYGGDFTISFWHLYFLEDNWDGAVVEISINGGNWIDVTSKEAGGTFRNGYNADKLIDNDAQTLQNRPVFTGRNDWGEVEEISFGDNLDGQTVRFRFRLASDSASAALGWFIDQVEINNIASPIFHSVISGESASCDNSAPIVNLQDEFEMSESEVVTLAASATDRNNDTLKYSWTQVEGPEATLMGENTSTLSVTAPFISQDAELTFKLVVSDEQESVTTYSTLLVKNEAPTVELPEALTTSEQDSAVQISAKVSNRADEPLTYSWVQLDGPEATISGYDSSKLVVTPPNVSNDTDLTFEVTVSNGSESASAQTVLTVTNVSNNAGVTDNSSSSSGSFGWFMTLLGAFGLFRARRR</sequence>
<dbReference type="NCBIfam" id="NF038111">
    <property type="entry name" value="rhom_dep_M36"/>
    <property type="match status" value="1"/>
</dbReference>
<dbReference type="PANTHER" id="PTHR33478:SF1">
    <property type="entry name" value="EXTRACELLULAR METALLOPROTEINASE MEP"/>
    <property type="match status" value="1"/>
</dbReference>
<dbReference type="GO" id="GO:0005615">
    <property type="term" value="C:extracellular space"/>
    <property type="evidence" value="ECO:0007669"/>
    <property type="project" value="InterPro"/>
</dbReference>
<dbReference type="Gene3D" id="1.10.390.10">
    <property type="entry name" value="Neutral Protease Domain 2"/>
    <property type="match status" value="1"/>
</dbReference>
<evidence type="ECO:0000256" key="10">
    <source>
        <dbReference type="ARBA" id="ARBA00023049"/>
    </source>
</evidence>
<evidence type="ECO:0000256" key="9">
    <source>
        <dbReference type="ARBA" id="ARBA00022833"/>
    </source>
</evidence>
<keyword evidence="11" id="KW-0865">Zymogen</keyword>
<dbReference type="Proteomes" id="UP000228621">
    <property type="component" value="Unassembled WGS sequence"/>
</dbReference>
<keyword evidence="8" id="KW-0378">Hydrolase</keyword>
<dbReference type="Gene3D" id="2.60.120.260">
    <property type="entry name" value="Galactose-binding domain-like"/>
    <property type="match status" value="1"/>
</dbReference>
<dbReference type="InterPro" id="IPR027268">
    <property type="entry name" value="Peptidase_M4/M1_CTD_sf"/>
</dbReference>
<evidence type="ECO:0000259" key="13">
    <source>
        <dbReference type="Pfam" id="PF02225"/>
    </source>
</evidence>
<comment type="similarity">
    <text evidence="3">Belongs to the peptidase M36 family.</text>
</comment>
<organism evidence="15 16">
    <name type="scientific">Pseudoalteromonas piscicida</name>
    <dbReference type="NCBI Taxonomy" id="43662"/>
    <lineage>
        <taxon>Bacteria</taxon>
        <taxon>Pseudomonadati</taxon>
        <taxon>Pseudomonadota</taxon>
        <taxon>Gammaproteobacteria</taxon>
        <taxon>Alteromonadales</taxon>
        <taxon>Pseudoalteromonadaceae</taxon>
        <taxon>Pseudoalteromonas</taxon>
    </lineage>
</organism>
<evidence type="ECO:0000256" key="5">
    <source>
        <dbReference type="ARBA" id="ARBA00022670"/>
    </source>
</evidence>
<evidence type="ECO:0000259" key="14">
    <source>
        <dbReference type="Pfam" id="PF07504"/>
    </source>
</evidence>
<comment type="cofactor">
    <cofactor evidence="1">
        <name>Zn(2+)</name>
        <dbReference type="ChEBI" id="CHEBI:29105"/>
    </cofactor>
</comment>
<dbReference type="Gene3D" id="3.10.170.10">
    <property type="match status" value="1"/>
</dbReference>
<feature type="domain" description="FTP" evidence="14">
    <location>
        <begin position="126"/>
        <end position="156"/>
    </location>
</feature>
<accession>A0A2A5JKI2</accession>
<dbReference type="InterPro" id="IPR003137">
    <property type="entry name" value="PA_domain"/>
</dbReference>
<gene>
    <name evidence="15" type="ORF">CEX98_20265</name>
</gene>
<evidence type="ECO:0000313" key="15">
    <source>
        <dbReference type="EMBL" id="PCK29859.1"/>
    </source>
</evidence>
<dbReference type="InterPro" id="IPR011096">
    <property type="entry name" value="FTP_domain"/>
</dbReference>
<dbReference type="RefSeq" id="WP_099643816.1">
    <property type="nucleotide sequence ID" value="NZ_NKHF01000101.1"/>
</dbReference>
<evidence type="ECO:0000256" key="6">
    <source>
        <dbReference type="ARBA" id="ARBA00022723"/>
    </source>
</evidence>
<dbReference type="PANTHER" id="PTHR33478">
    <property type="entry name" value="EXTRACELLULAR METALLOPROTEINASE MEP"/>
    <property type="match status" value="1"/>
</dbReference>
<comment type="subcellular location">
    <subcellularLocation>
        <location evidence="2">Secreted</location>
    </subcellularLocation>
</comment>
<evidence type="ECO:0000256" key="1">
    <source>
        <dbReference type="ARBA" id="ARBA00001947"/>
    </source>
</evidence>
<dbReference type="Gene3D" id="3.50.30.30">
    <property type="match status" value="1"/>
</dbReference>
<dbReference type="Pfam" id="PF22352">
    <property type="entry name" value="K319L-like_PKD"/>
    <property type="match status" value="1"/>
</dbReference>
<feature type="signal peptide" evidence="12">
    <location>
        <begin position="1"/>
        <end position="26"/>
    </location>
</feature>
<dbReference type="SUPFAM" id="SSF55486">
    <property type="entry name" value="Metalloproteases ('zincins'), catalytic domain"/>
    <property type="match status" value="1"/>
</dbReference>
<keyword evidence="5" id="KW-0645">Protease</keyword>
<reference evidence="16" key="1">
    <citation type="journal article" date="2019" name="Genome Announc.">
        <title>Draft Genome Sequence of Pseudoalteromonas piscicida Strain 36Y ROTHPW, an Hypersaline Seawater Isolate from the South Coast of Sonora, Mexico.</title>
        <authorList>
            <person name="Sanchez-Diaz R."/>
            <person name="Molina-Garza Z.J."/>
            <person name="Cruz-Suarez L.E."/>
            <person name="Selvin J."/>
            <person name="Kiran G.S."/>
            <person name="Ibarra-Gamez J.C."/>
            <person name="Gomez-Gil B."/>
            <person name="Galaviz-Silva L."/>
        </authorList>
    </citation>
    <scope>NUCLEOTIDE SEQUENCE [LARGE SCALE GENOMIC DNA]</scope>
    <source>
        <strain evidence="16">36Y_RITHPW</strain>
    </source>
</reference>
<dbReference type="InterPro" id="IPR050371">
    <property type="entry name" value="Fungal_virulence_M36"/>
</dbReference>
<comment type="caution">
    <text evidence="15">The sequence shown here is derived from an EMBL/GenBank/DDBJ whole genome shotgun (WGS) entry which is preliminary data.</text>
</comment>
<feature type="chain" id="PRO_5012562910" evidence="12">
    <location>
        <begin position="27"/>
        <end position="1414"/>
    </location>
</feature>
<keyword evidence="16" id="KW-1185">Reference proteome</keyword>
<dbReference type="Pfam" id="PF02128">
    <property type="entry name" value="Peptidase_M36"/>
    <property type="match status" value="1"/>
</dbReference>
<keyword evidence="4" id="KW-0964">Secreted</keyword>
<keyword evidence="7 12" id="KW-0732">Signal</keyword>
<evidence type="ECO:0000256" key="4">
    <source>
        <dbReference type="ARBA" id="ARBA00022525"/>
    </source>
</evidence>
<dbReference type="Pfam" id="PF02225">
    <property type="entry name" value="PA"/>
    <property type="match status" value="1"/>
</dbReference>
<evidence type="ECO:0000313" key="16">
    <source>
        <dbReference type="Proteomes" id="UP000228621"/>
    </source>
</evidence>
<dbReference type="GO" id="GO:0008270">
    <property type="term" value="F:zinc ion binding"/>
    <property type="evidence" value="ECO:0007669"/>
    <property type="project" value="InterPro"/>
</dbReference>
<dbReference type="Pfam" id="PF07504">
    <property type="entry name" value="FTP"/>
    <property type="match status" value="1"/>
</dbReference>
<dbReference type="InterPro" id="IPR001842">
    <property type="entry name" value="Peptidase_M36"/>
</dbReference>
<evidence type="ECO:0000256" key="8">
    <source>
        <dbReference type="ARBA" id="ARBA00022801"/>
    </source>
</evidence>
<dbReference type="GO" id="GO:0004222">
    <property type="term" value="F:metalloendopeptidase activity"/>
    <property type="evidence" value="ECO:0007669"/>
    <property type="project" value="InterPro"/>
</dbReference>
<dbReference type="Gene3D" id="2.60.40.10">
    <property type="entry name" value="Immunoglobulins"/>
    <property type="match status" value="1"/>
</dbReference>
<protein>
    <submittedName>
        <fullName evidence="15">Peptidase</fullName>
    </submittedName>
</protein>
<evidence type="ECO:0000256" key="11">
    <source>
        <dbReference type="ARBA" id="ARBA00023145"/>
    </source>
</evidence>
<keyword evidence="6" id="KW-0479">Metal-binding</keyword>
<evidence type="ECO:0000256" key="12">
    <source>
        <dbReference type="SAM" id="SignalP"/>
    </source>
</evidence>
<dbReference type="SUPFAM" id="SSF52025">
    <property type="entry name" value="PA domain"/>
    <property type="match status" value="1"/>
</dbReference>
<dbReference type="Gene3D" id="2.60.40.3010">
    <property type="match status" value="1"/>
</dbReference>
<keyword evidence="9" id="KW-0862">Zinc</keyword>